<keyword evidence="1" id="KW-0472">Membrane</keyword>
<dbReference type="Proteomes" id="UP001177023">
    <property type="component" value="Unassembled WGS sequence"/>
</dbReference>
<evidence type="ECO:0000313" key="2">
    <source>
        <dbReference type="EMBL" id="CAJ0573498.1"/>
    </source>
</evidence>
<feature type="transmembrane region" description="Helical" evidence="1">
    <location>
        <begin position="17"/>
        <end position="42"/>
    </location>
</feature>
<gene>
    <name evidence="2" type="ORF">MSPICULIGERA_LOCUS11855</name>
</gene>
<dbReference type="GO" id="GO:0016020">
    <property type="term" value="C:membrane"/>
    <property type="evidence" value="ECO:0007669"/>
    <property type="project" value="TreeGrafter"/>
</dbReference>
<feature type="transmembrane region" description="Helical" evidence="1">
    <location>
        <begin position="89"/>
        <end position="109"/>
    </location>
</feature>
<proteinExistence type="predicted"/>
<dbReference type="InterPro" id="IPR011701">
    <property type="entry name" value="MFS"/>
</dbReference>
<feature type="transmembrane region" description="Helical" evidence="1">
    <location>
        <begin position="412"/>
        <end position="434"/>
    </location>
</feature>
<accession>A0AA36CR90</accession>
<feature type="transmembrane region" description="Helical" evidence="1">
    <location>
        <begin position="149"/>
        <end position="169"/>
    </location>
</feature>
<evidence type="ECO:0000256" key="1">
    <source>
        <dbReference type="SAM" id="Phobius"/>
    </source>
</evidence>
<feature type="transmembrane region" description="Helical" evidence="1">
    <location>
        <begin position="315"/>
        <end position="335"/>
    </location>
</feature>
<dbReference type="Pfam" id="PF07690">
    <property type="entry name" value="MFS_1"/>
    <property type="match status" value="1"/>
</dbReference>
<feature type="transmembrane region" description="Helical" evidence="1">
    <location>
        <begin position="274"/>
        <end position="294"/>
    </location>
</feature>
<keyword evidence="3" id="KW-1185">Reference proteome</keyword>
<protein>
    <recommendedName>
        <fullName evidence="4">MFS domain-containing protein</fullName>
    </recommendedName>
</protein>
<dbReference type="GO" id="GO:0022857">
    <property type="term" value="F:transmembrane transporter activity"/>
    <property type="evidence" value="ECO:0007669"/>
    <property type="project" value="InterPro"/>
</dbReference>
<dbReference type="InterPro" id="IPR036259">
    <property type="entry name" value="MFS_trans_sf"/>
</dbReference>
<feature type="transmembrane region" description="Helical" evidence="1">
    <location>
        <begin position="379"/>
        <end position="400"/>
    </location>
</feature>
<keyword evidence="1" id="KW-0812">Transmembrane</keyword>
<dbReference type="PANTHER" id="PTHR45757">
    <property type="entry name" value="PROTEIN CBG23364-RELATED"/>
    <property type="match status" value="1"/>
</dbReference>
<feature type="non-terminal residue" evidence="2">
    <location>
        <position position="463"/>
    </location>
</feature>
<dbReference type="PANTHER" id="PTHR45757:SF23">
    <property type="entry name" value="MAJOR FACILITATOR SUPERFAMILY (MFS) PROFILE DOMAIN-CONTAINING PROTEIN"/>
    <property type="match status" value="1"/>
</dbReference>
<evidence type="ECO:0000313" key="3">
    <source>
        <dbReference type="Proteomes" id="UP001177023"/>
    </source>
</evidence>
<comment type="caution">
    <text evidence="2">The sequence shown here is derived from an EMBL/GenBank/DDBJ whole genome shotgun (WGS) entry which is preliminary data.</text>
</comment>
<reference evidence="2" key="1">
    <citation type="submission" date="2023-06" db="EMBL/GenBank/DDBJ databases">
        <authorList>
            <person name="Delattre M."/>
        </authorList>
    </citation>
    <scope>NUCLEOTIDE SEQUENCE</scope>
    <source>
        <strain evidence="2">AF72</strain>
    </source>
</reference>
<feature type="transmembrane region" description="Helical" evidence="1">
    <location>
        <begin position="62"/>
        <end position="82"/>
    </location>
</feature>
<keyword evidence="1" id="KW-1133">Transmembrane helix</keyword>
<feature type="transmembrane region" description="Helical" evidence="1">
    <location>
        <begin position="246"/>
        <end position="268"/>
    </location>
</feature>
<feature type="transmembrane region" description="Helical" evidence="1">
    <location>
        <begin position="347"/>
        <end position="367"/>
    </location>
</feature>
<dbReference type="Gene3D" id="1.20.1250.20">
    <property type="entry name" value="MFS general substrate transporter like domains"/>
    <property type="match status" value="2"/>
</dbReference>
<feature type="transmembrane region" description="Helical" evidence="1">
    <location>
        <begin position="181"/>
        <end position="200"/>
    </location>
</feature>
<sequence>MAISELQLSPFGTRARFVVLMIVLLCLSCIWSNILTFNFAVICHDRTNQTGTVSFTSTEQKYSISIVAVAAMLANFPILSLINKHGIRTIFGVAGLASAIATLCIPLAIRTNFYLFLGLRFIQGLAFACNMPVIGAFCSRWTYYKQNGLFVAVLVAYLQIAPAFTNPVSGALCQAYGRRSIFYFQGAVSLIVFCVFGLFYRNNPRKHPFVNDIEKDKIEIGKPTAVDKKELQKVPYAAILKTPAIWAVWVASIGNFTVINLIFLYSPIYLSKVLGYSISHTGFTAALAPLAQACMKIFIGQLSDKIKFISEVWKLRMFNSIAFFGCFTLLCLLSFTDPNTQVANMKLSLLLFGAAGGIVGANTGGFFRAGPVLSRQYSHFVTGNISLGITITMFLVPFVVGPLTPGNTPEEWRVVFMTLGGVMAICNVIFCIFVRGEPCEWTKADTIAPNAVQPMQTVEARKF</sequence>
<feature type="transmembrane region" description="Helical" evidence="1">
    <location>
        <begin position="115"/>
        <end position="137"/>
    </location>
</feature>
<dbReference type="EMBL" id="CATQJA010002619">
    <property type="protein sequence ID" value="CAJ0573498.1"/>
    <property type="molecule type" value="Genomic_DNA"/>
</dbReference>
<dbReference type="AlphaFoldDB" id="A0AA36CR90"/>
<evidence type="ECO:0008006" key="4">
    <source>
        <dbReference type="Google" id="ProtNLM"/>
    </source>
</evidence>
<dbReference type="SUPFAM" id="SSF103473">
    <property type="entry name" value="MFS general substrate transporter"/>
    <property type="match status" value="1"/>
</dbReference>
<name>A0AA36CR90_9BILA</name>
<organism evidence="2 3">
    <name type="scientific">Mesorhabditis spiculigera</name>
    <dbReference type="NCBI Taxonomy" id="96644"/>
    <lineage>
        <taxon>Eukaryota</taxon>
        <taxon>Metazoa</taxon>
        <taxon>Ecdysozoa</taxon>
        <taxon>Nematoda</taxon>
        <taxon>Chromadorea</taxon>
        <taxon>Rhabditida</taxon>
        <taxon>Rhabditina</taxon>
        <taxon>Rhabditomorpha</taxon>
        <taxon>Rhabditoidea</taxon>
        <taxon>Rhabditidae</taxon>
        <taxon>Mesorhabditinae</taxon>
        <taxon>Mesorhabditis</taxon>
    </lineage>
</organism>